<dbReference type="RefSeq" id="WP_320555442.1">
    <property type="nucleotide sequence ID" value="NZ_JAXDAE010000005.1"/>
</dbReference>
<dbReference type="Gene3D" id="3.40.50.300">
    <property type="entry name" value="P-loop containing nucleotide triphosphate hydrolases"/>
    <property type="match status" value="1"/>
</dbReference>
<evidence type="ECO:0000259" key="10">
    <source>
        <dbReference type="Pfam" id="PF13614"/>
    </source>
</evidence>
<dbReference type="EC" id="2.7.10.2" evidence="2"/>
<evidence type="ECO:0000259" key="11">
    <source>
        <dbReference type="Pfam" id="PF13807"/>
    </source>
</evidence>
<evidence type="ECO:0000256" key="1">
    <source>
        <dbReference type="ARBA" id="ARBA00007316"/>
    </source>
</evidence>
<dbReference type="InterPro" id="IPR050445">
    <property type="entry name" value="Bact_polysacc_biosynth/exp"/>
</dbReference>
<dbReference type="InterPro" id="IPR025669">
    <property type="entry name" value="AAA_dom"/>
</dbReference>
<gene>
    <name evidence="12" type="ORF">SNF14_06935</name>
</gene>
<keyword evidence="13" id="KW-1185">Reference proteome</keyword>
<comment type="catalytic activity">
    <reaction evidence="8">
        <text>L-tyrosyl-[protein] + ATP = O-phospho-L-tyrosyl-[protein] + ADP + H(+)</text>
        <dbReference type="Rhea" id="RHEA:10596"/>
        <dbReference type="Rhea" id="RHEA-COMP:10136"/>
        <dbReference type="Rhea" id="RHEA-COMP:20101"/>
        <dbReference type="ChEBI" id="CHEBI:15378"/>
        <dbReference type="ChEBI" id="CHEBI:30616"/>
        <dbReference type="ChEBI" id="CHEBI:46858"/>
        <dbReference type="ChEBI" id="CHEBI:61978"/>
        <dbReference type="ChEBI" id="CHEBI:456216"/>
        <dbReference type="EC" id="2.7.10.2"/>
    </reaction>
</comment>
<proteinExistence type="inferred from homology"/>
<feature type="transmembrane region" description="Helical" evidence="9">
    <location>
        <begin position="29"/>
        <end position="48"/>
    </location>
</feature>
<evidence type="ECO:0000256" key="6">
    <source>
        <dbReference type="ARBA" id="ARBA00022840"/>
    </source>
</evidence>
<evidence type="ECO:0000256" key="4">
    <source>
        <dbReference type="ARBA" id="ARBA00022741"/>
    </source>
</evidence>
<evidence type="ECO:0000256" key="5">
    <source>
        <dbReference type="ARBA" id="ARBA00022777"/>
    </source>
</evidence>
<dbReference type="SUPFAM" id="SSF52540">
    <property type="entry name" value="P-loop containing nucleoside triphosphate hydrolases"/>
    <property type="match status" value="1"/>
</dbReference>
<dbReference type="NCBIfam" id="TIGR01007">
    <property type="entry name" value="eps_fam"/>
    <property type="match status" value="1"/>
</dbReference>
<evidence type="ECO:0000256" key="2">
    <source>
        <dbReference type="ARBA" id="ARBA00011903"/>
    </source>
</evidence>
<evidence type="ECO:0000256" key="8">
    <source>
        <dbReference type="ARBA" id="ARBA00051245"/>
    </source>
</evidence>
<evidence type="ECO:0000256" key="9">
    <source>
        <dbReference type="SAM" id="Phobius"/>
    </source>
</evidence>
<organism evidence="12 13">
    <name type="scientific">Winogradskyella aquimaris</name>
    <dbReference type="NCBI Taxonomy" id="864074"/>
    <lineage>
        <taxon>Bacteria</taxon>
        <taxon>Pseudomonadati</taxon>
        <taxon>Bacteroidota</taxon>
        <taxon>Flavobacteriia</taxon>
        <taxon>Flavobacteriales</taxon>
        <taxon>Flavobacteriaceae</taxon>
        <taxon>Winogradskyella</taxon>
    </lineage>
</organism>
<keyword evidence="4" id="KW-0547">Nucleotide-binding</keyword>
<feature type="domain" description="AAA" evidence="10">
    <location>
        <begin position="582"/>
        <end position="713"/>
    </location>
</feature>
<evidence type="ECO:0000313" key="12">
    <source>
        <dbReference type="EMBL" id="MDY2587069.1"/>
    </source>
</evidence>
<dbReference type="EMBL" id="JAXDAE010000005">
    <property type="protein sequence ID" value="MDY2587069.1"/>
    <property type="molecule type" value="Genomic_DNA"/>
</dbReference>
<keyword evidence="9" id="KW-1133">Transmembrane helix</keyword>
<keyword evidence="6" id="KW-0067">ATP-binding</keyword>
<dbReference type="GO" id="GO:0004715">
    <property type="term" value="F:non-membrane spanning protein tyrosine kinase activity"/>
    <property type="evidence" value="ECO:0007669"/>
    <property type="project" value="UniProtKB-EC"/>
</dbReference>
<keyword evidence="7" id="KW-0829">Tyrosine-protein kinase</keyword>
<protein>
    <recommendedName>
        <fullName evidence="2">non-specific protein-tyrosine kinase</fullName>
        <ecNumber evidence="2">2.7.10.2</ecNumber>
    </recommendedName>
</protein>
<dbReference type="InterPro" id="IPR027417">
    <property type="entry name" value="P-loop_NTPase"/>
</dbReference>
<name>A0ABU5EQM6_9FLAO</name>
<sequence>MDNQFNNSFTFNEEESIDLKQELRRYFRYWPWFVIALLVSLLGAYFYVRYAPRIYETYSKIKILDESEGLELPTSAFVFKRTNINLENEIEIITSYLIMDRVVRELNLNTSFYEEGTIQTSQIASLPFAYEQIIKPDSIERTLSYKLELNTKGFQITNLKTENVFDFNTYSTKQDDHNLPFNVALEDDTQLDKLRDKAFIINFNPIKSTALGLKNKIKVEAIGEASDLLKLSIKGESVGRSEKIINTLMDVFNKDGIYDRQLVSKRTLDFIDERFVFLAEELDSIEIDQEVFKEKNNIIDIATDAELGLEQRSESEAEQFKLENQLTLSRLLGEALKGNSESDLLPANIGIENGGINTLISEYNLAVINRDKLENSAGKNNPAVQSAQSQVDDLKANISRSLNTYTSQLEASLKQLETRTQKFAGRVSQIPQQERLFKAIQRQQKIKESLYLLLLQKREEAAINLAITEPSIKVVENALSGTKPISPKPNIVYAAALLGGLLIPFGILYLIFMLDTKLHGKEDITKVTSKIPVIGEIPNLKKSKDIIFKDPNDRSPLAESFRILSANVDYILPIADGEKGKVIYCTSTIKGEGKTYISLNLSLALSSMNKKVLLIGADLRNPQIHAHINEDKQKSGLSNYLHDVEYDWKEALINGFGMHPNHRILLSGNIPPNPAHLLTNGRFKKLLEEAKQEYDYVVVDTAPTILVTDTMLISQYADATVYIARANYTERNLLKFSKELSESGKLKNMAYVINSVGAGKSYGYGYNYGYNYGYGNPSNS</sequence>
<keyword evidence="9" id="KW-0472">Membrane</keyword>
<comment type="caution">
    <text evidence="12">The sequence shown here is derived from an EMBL/GenBank/DDBJ whole genome shotgun (WGS) entry which is preliminary data.</text>
</comment>
<dbReference type="PANTHER" id="PTHR32309:SF13">
    <property type="entry name" value="FERRIC ENTEROBACTIN TRANSPORT PROTEIN FEPE"/>
    <property type="match status" value="1"/>
</dbReference>
<dbReference type="InterPro" id="IPR032807">
    <property type="entry name" value="GNVR"/>
</dbReference>
<keyword evidence="5" id="KW-0418">Kinase</keyword>
<evidence type="ECO:0000256" key="7">
    <source>
        <dbReference type="ARBA" id="ARBA00023137"/>
    </source>
</evidence>
<keyword evidence="3 12" id="KW-0808">Transferase</keyword>
<accession>A0ABU5EQM6</accession>
<feature type="transmembrane region" description="Helical" evidence="9">
    <location>
        <begin position="491"/>
        <end position="512"/>
    </location>
</feature>
<dbReference type="PANTHER" id="PTHR32309">
    <property type="entry name" value="TYROSINE-PROTEIN KINASE"/>
    <property type="match status" value="1"/>
</dbReference>
<dbReference type="Pfam" id="PF13614">
    <property type="entry name" value="AAA_31"/>
    <property type="match status" value="1"/>
</dbReference>
<evidence type="ECO:0000313" key="13">
    <source>
        <dbReference type="Proteomes" id="UP001285855"/>
    </source>
</evidence>
<dbReference type="InterPro" id="IPR005702">
    <property type="entry name" value="Wzc-like_C"/>
</dbReference>
<dbReference type="CDD" id="cd05387">
    <property type="entry name" value="BY-kinase"/>
    <property type="match status" value="1"/>
</dbReference>
<dbReference type="Proteomes" id="UP001285855">
    <property type="component" value="Unassembled WGS sequence"/>
</dbReference>
<feature type="domain" description="Tyrosine-protein kinase G-rich" evidence="11">
    <location>
        <begin position="432"/>
        <end position="508"/>
    </location>
</feature>
<comment type="similarity">
    <text evidence="1">Belongs to the CpsD/CapB family.</text>
</comment>
<evidence type="ECO:0000256" key="3">
    <source>
        <dbReference type="ARBA" id="ARBA00022679"/>
    </source>
</evidence>
<reference evidence="12 13" key="1">
    <citation type="submission" date="2023-11" db="EMBL/GenBank/DDBJ databases">
        <title>Winogradskyella pelagius sp. nov., isolated from coastal sediment.</title>
        <authorList>
            <person name="Li F."/>
        </authorList>
    </citation>
    <scope>NUCLEOTIDE SEQUENCE [LARGE SCALE GENOMIC DNA]</scope>
    <source>
        <strain evidence="12 13">KCTC 23502</strain>
    </source>
</reference>
<keyword evidence="9" id="KW-0812">Transmembrane</keyword>
<dbReference type="Pfam" id="PF13807">
    <property type="entry name" value="GNVR"/>
    <property type="match status" value="1"/>
</dbReference>